<evidence type="ECO:0000256" key="11">
    <source>
        <dbReference type="ARBA" id="ARBA00022840"/>
    </source>
</evidence>
<dbReference type="InterPro" id="IPR023298">
    <property type="entry name" value="ATPase_P-typ_TM_dom_sf"/>
</dbReference>
<keyword evidence="9 18" id="KW-0812">Transmembrane</keyword>
<evidence type="ECO:0000256" key="5">
    <source>
        <dbReference type="ARBA" id="ARBA00013555"/>
    </source>
</evidence>
<dbReference type="NCBIfam" id="TIGR01524">
    <property type="entry name" value="ATPase-IIIB_Mg"/>
    <property type="match status" value="1"/>
</dbReference>
<dbReference type="Pfam" id="PF13246">
    <property type="entry name" value="Cation_ATPase"/>
    <property type="match status" value="1"/>
</dbReference>
<accession>A0A0W0SW34</accession>
<dbReference type="SUPFAM" id="SSF81665">
    <property type="entry name" value="Calcium ATPase, transmembrane domain M"/>
    <property type="match status" value="1"/>
</dbReference>
<dbReference type="InterPro" id="IPR023299">
    <property type="entry name" value="ATPase_P-typ_cyto_dom_N"/>
</dbReference>
<proteinExistence type="inferred from homology"/>
<keyword evidence="14 18" id="KW-1133">Transmembrane helix</keyword>
<dbReference type="GO" id="GO:0015444">
    <property type="term" value="F:P-type magnesium transporter activity"/>
    <property type="evidence" value="ECO:0007669"/>
    <property type="project" value="UniProtKB-EC"/>
</dbReference>
<dbReference type="CDD" id="cd02077">
    <property type="entry name" value="P-type_ATPase_Mg"/>
    <property type="match status" value="1"/>
</dbReference>
<dbReference type="Gene3D" id="3.40.50.1000">
    <property type="entry name" value="HAD superfamily/HAD-like"/>
    <property type="match status" value="1"/>
</dbReference>
<dbReference type="GO" id="GO:0016887">
    <property type="term" value="F:ATP hydrolysis activity"/>
    <property type="evidence" value="ECO:0007669"/>
    <property type="project" value="InterPro"/>
</dbReference>
<dbReference type="SFLD" id="SFLDS00003">
    <property type="entry name" value="Haloacid_Dehalogenase"/>
    <property type="match status" value="1"/>
</dbReference>
<evidence type="ECO:0000259" key="19">
    <source>
        <dbReference type="SMART" id="SM00831"/>
    </source>
</evidence>
<dbReference type="Pfam" id="PF00122">
    <property type="entry name" value="E1-E2_ATPase"/>
    <property type="match status" value="1"/>
</dbReference>
<dbReference type="InterPro" id="IPR004014">
    <property type="entry name" value="ATPase_P-typ_cation-transptr_N"/>
</dbReference>
<feature type="transmembrane region" description="Helical" evidence="18">
    <location>
        <begin position="52"/>
        <end position="74"/>
    </location>
</feature>
<protein>
    <recommendedName>
        <fullName evidence="5">Magnesium-transporting ATPase, P-type 1</fullName>
        <ecNumber evidence="4">7.2.2.14</ecNumber>
    </recommendedName>
    <alternativeName>
        <fullName evidence="16">Mg(2+) transport ATPase, P-type 1</fullName>
    </alternativeName>
</protein>
<reference evidence="20 21" key="1">
    <citation type="submission" date="2015-11" db="EMBL/GenBank/DDBJ databases">
        <title>Genomic analysis of 38 Legionella species identifies large and diverse effector repertoires.</title>
        <authorList>
            <person name="Burstein D."/>
            <person name="Amaro F."/>
            <person name="Zusman T."/>
            <person name="Lifshitz Z."/>
            <person name="Cohen O."/>
            <person name="Gilbert J.A."/>
            <person name="Pupko T."/>
            <person name="Shuman H.A."/>
            <person name="Segal G."/>
        </authorList>
    </citation>
    <scope>NUCLEOTIDE SEQUENCE [LARGE SCALE GENOMIC DNA]</scope>
    <source>
        <strain evidence="20 21">ATCC 700990</strain>
    </source>
</reference>
<evidence type="ECO:0000256" key="10">
    <source>
        <dbReference type="ARBA" id="ARBA00022741"/>
    </source>
</evidence>
<keyword evidence="12" id="KW-0460">Magnesium</keyword>
<dbReference type="SMART" id="SM00831">
    <property type="entry name" value="Cation_ATPase_N"/>
    <property type="match status" value="1"/>
</dbReference>
<evidence type="ECO:0000256" key="14">
    <source>
        <dbReference type="ARBA" id="ARBA00022989"/>
    </source>
</evidence>
<dbReference type="PROSITE" id="PS00154">
    <property type="entry name" value="ATPASE_E1_E2"/>
    <property type="match status" value="1"/>
</dbReference>
<dbReference type="InterPro" id="IPR023214">
    <property type="entry name" value="HAD_sf"/>
</dbReference>
<evidence type="ECO:0000256" key="1">
    <source>
        <dbReference type="ARBA" id="ARBA00003954"/>
    </source>
</evidence>
<keyword evidence="6" id="KW-1003">Cell membrane</keyword>
<dbReference type="GO" id="GO:0005524">
    <property type="term" value="F:ATP binding"/>
    <property type="evidence" value="ECO:0007669"/>
    <property type="project" value="UniProtKB-KW"/>
</dbReference>
<dbReference type="SUPFAM" id="SSF56784">
    <property type="entry name" value="HAD-like"/>
    <property type="match status" value="1"/>
</dbReference>
<evidence type="ECO:0000256" key="16">
    <source>
        <dbReference type="ARBA" id="ARBA00029806"/>
    </source>
</evidence>
<feature type="transmembrane region" description="Helical" evidence="18">
    <location>
        <begin position="80"/>
        <end position="100"/>
    </location>
</feature>
<evidence type="ECO:0000256" key="12">
    <source>
        <dbReference type="ARBA" id="ARBA00022842"/>
    </source>
</evidence>
<dbReference type="PRINTS" id="PR01836">
    <property type="entry name" value="MGATPASE"/>
</dbReference>
<name>A0A0W0SW34_9GAMM</name>
<dbReference type="EC" id="7.2.2.14" evidence="4"/>
<comment type="catalytic activity">
    <reaction evidence="17">
        <text>Mg(2+)(out) + ATP + H2O = Mg(2+)(in) + ADP + phosphate + H(+)</text>
        <dbReference type="Rhea" id="RHEA:10260"/>
        <dbReference type="ChEBI" id="CHEBI:15377"/>
        <dbReference type="ChEBI" id="CHEBI:15378"/>
        <dbReference type="ChEBI" id="CHEBI:18420"/>
        <dbReference type="ChEBI" id="CHEBI:30616"/>
        <dbReference type="ChEBI" id="CHEBI:43474"/>
        <dbReference type="ChEBI" id="CHEBI:456216"/>
        <dbReference type="EC" id="7.2.2.14"/>
    </reaction>
</comment>
<organism evidence="20 21">
    <name type="scientific">Legionella drozanskii LLAP-1</name>
    <dbReference type="NCBI Taxonomy" id="1212489"/>
    <lineage>
        <taxon>Bacteria</taxon>
        <taxon>Pseudomonadati</taxon>
        <taxon>Pseudomonadota</taxon>
        <taxon>Gammaproteobacteria</taxon>
        <taxon>Legionellales</taxon>
        <taxon>Legionellaceae</taxon>
        <taxon>Legionella</taxon>
    </lineage>
</organism>
<dbReference type="Proteomes" id="UP000054736">
    <property type="component" value="Unassembled WGS sequence"/>
</dbReference>
<comment type="function">
    <text evidence="1">Mediates magnesium influx to the cytosol.</text>
</comment>
<dbReference type="STRING" id="1212489.Ldro_1797"/>
<keyword evidence="21" id="KW-1185">Reference proteome</keyword>
<comment type="similarity">
    <text evidence="3">Belongs to the cation transport ATPase (P-type) (TC 3.A.3) family. Type IIIB subfamily.</text>
</comment>
<keyword evidence="13" id="KW-1278">Translocase</keyword>
<evidence type="ECO:0000256" key="6">
    <source>
        <dbReference type="ARBA" id="ARBA00022475"/>
    </source>
</evidence>
<dbReference type="InterPro" id="IPR006415">
    <property type="entry name" value="P-type_ATPase_IIIB"/>
</dbReference>
<evidence type="ECO:0000313" key="20">
    <source>
        <dbReference type="EMBL" id="KTC87125.1"/>
    </source>
</evidence>
<feature type="transmembrane region" description="Helical" evidence="18">
    <location>
        <begin position="274"/>
        <end position="298"/>
    </location>
</feature>
<dbReference type="InterPro" id="IPR001757">
    <property type="entry name" value="P_typ_ATPase"/>
</dbReference>
<feature type="transmembrane region" description="Helical" evidence="18">
    <location>
        <begin position="820"/>
        <end position="840"/>
    </location>
</feature>
<evidence type="ECO:0000256" key="18">
    <source>
        <dbReference type="SAM" id="Phobius"/>
    </source>
</evidence>
<sequence>MQQDIKTLLTLSSDQALAYMNSSLKGLTLIEFKQRYKIYGPNQIPSKHYRSVVFDAIAHSTNPLVAILIIAAVISAFTGSLINAVIIGTVVSLSIFLDYFQTHRSLQAAKKLQEQVATTIIVLRDDEQVEIPSSELVPGDVIYLVAGDKVPADCLLLHAKDLHVQQAVLTGESLPVEKEAALLTLAPENPAEAINAVFSGSSIVSGNAMALVITTGEYTLFGQIAENLTTTPPRTDFEKGILHFGLFIMKTVIFLVLFVFLINIYLHHSPLESLLFAVALAVGLTPEFLPMIITVTLAKGAVRMSKQNVIVKNLAAIQNFGSIDILCSDKTGTLTKGEMILDKVVDLIGNKSEHVILLAYLNSLFGTNIKNPLDIAVLEKVNISPLDAAILRHDHPDAQSYTKIDEIPFDFERRASSVVVDKNGAHLLITKGAPEQVIKRCSMYTVEGETHLLNDKIRQKCKTLFESFSQQGYRVLAIAYREMAIQESYRVNDEKELILSGFLAFFDPPLVDAVDTIIELKQAGVEIKIITGDNELVTQHLCNLIGFSTTKILLGEELERLSFPALAKHAEETNVFARVSPQQKQRIISALRSRGHVVGYIGDGINDAPSLHSADVGISVSGAVDVAREAADIILLEHNLKVLLQGIIEGRKSFGNVMKYLMMGTSSNFGNMLSMAFAVPFLPFLPMKPIQILLNNLLYDVSQITIPTDNVDSSFIVKPKHWNIDIIKRFMFFIGPISSLFDFITFYVMLNLFNASESLFQTGWFVESLATQTLVIFIIRTIKNPFKSRPSVPLIITVLTVTAIGILLPFTPIATTLGFVPLPLTFFAFLMVATCSYLYLVEIIKRKLMWQWLQR</sequence>
<dbReference type="OrthoDB" id="9814270at2"/>
<dbReference type="EMBL" id="LNXY01000021">
    <property type="protein sequence ID" value="KTC87125.1"/>
    <property type="molecule type" value="Genomic_DNA"/>
</dbReference>
<dbReference type="SFLD" id="SFLDG00002">
    <property type="entry name" value="C1.7:_P-type_atpase_like"/>
    <property type="match status" value="1"/>
</dbReference>
<dbReference type="InterPro" id="IPR006068">
    <property type="entry name" value="ATPase_P-typ_cation-transptr_C"/>
</dbReference>
<dbReference type="RefSeq" id="WP_058496111.1">
    <property type="nucleotide sequence ID" value="NZ_CAAAIU010000020.1"/>
</dbReference>
<dbReference type="NCBIfam" id="TIGR01494">
    <property type="entry name" value="ATPase_P-type"/>
    <property type="match status" value="2"/>
</dbReference>
<evidence type="ECO:0000256" key="2">
    <source>
        <dbReference type="ARBA" id="ARBA00004429"/>
    </source>
</evidence>
<dbReference type="Gene3D" id="2.70.150.10">
    <property type="entry name" value="Calcium-transporting ATPase, cytoplasmic transduction domain A"/>
    <property type="match status" value="1"/>
</dbReference>
<dbReference type="InterPro" id="IPR044492">
    <property type="entry name" value="P_typ_ATPase_HD_dom"/>
</dbReference>
<keyword evidence="15 18" id="KW-0472">Membrane</keyword>
<evidence type="ECO:0000256" key="8">
    <source>
        <dbReference type="ARBA" id="ARBA00022553"/>
    </source>
</evidence>
<dbReference type="Pfam" id="PF00690">
    <property type="entry name" value="Cation_ATPase_N"/>
    <property type="match status" value="1"/>
</dbReference>
<feature type="transmembrane region" description="Helical" evidence="18">
    <location>
        <begin position="794"/>
        <end position="814"/>
    </location>
</feature>
<dbReference type="InterPro" id="IPR036412">
    <property type="entry name" value="HAD-like_sf"/>
</dbReference>
<evidence type="ECO:0000256" key="4">
    <source>
        <dbReference type="ARBA" id="ARBA00012786"/>
    </source>
</evidence>
<dbReference type="InterPro" id="IPR018303">
    <property type="entry name" value="ATPase_P-typ_P_site"/>
</dbReference>
<dbReference type="Gene3D" id="1.20.1110.10">
    <property type="entry name" value="Calcium-transporting ATPase, transmembrane domain"/>
    <property type="match status" value="1"/>
</dbReference>
<evidence type="ECO:0000256" key="9">
    <source>
        <dbReference type="ARBA" id="ARBA00022692"/>
    </source>
</evidence>
<dbReference type="SFLD" id="SFLDF00027">
    <property type="entry name" value="p-type_atpase"/>
    <property type="match status" value="1"/>
</dbReference>
<evidence type="ECO:0000256" key="15">
    <source>
        <dbReference type="ARBA" id="ARBA00023136"/>
    </source>
</evidence>
<comment type="subcellular location">
    <subcellularLocation>
        <location evidence="2">Cell inner membrane</location>
        <topology evidence="2">Multi-pass membrane protein</topology>
    </subcellularLocation>
</comment>
<keyword evidence="11" id="KW-0067">ATP-binding</keyword>
<dbReference type="PANTHER" id="PTHR42861">
    <property type="entry name" value="CALCIUM-TRANSPORTING ATPASE"/>
    <property type="match status" value="1"/>
</dbReference>
<evidence type="ECO:0000256" key="13">
    <source>
        <dbReference type="ARBA" id="ARBA00022967"/>
    </source>
</evidence>
<comment type="caution">
    <text evidence="20">The sequence shown here is derived from an EMBL/GenBank/DDBJ whole genome shotgun (WGS) entry which is preliminary data.</text>
</comment>
<evidence type="ECO:0000313" key="21">
    <source>
        <dbReference type="Proteomes" id="UP000054736"/>
    </source>
</evidence>
<feature type="transmembrane region" description="Helical" evidence="18">
    <location>
        <begin position="762"/>
        <end position="782"/>
    </location>
</feature>
<dbReference type="GO" id="GO:0005886">
    <property type="term" value="C:plasma membrane"/>
    <property type="evidence" value="ECO:0007669"/>
    <property type="project" value="UniProtKB-SubCell"/>
</dbReference>
<dbReference type="InterPro" id="IPR008250">
    <property type="entry name" value="ATPase_P-typ_transduc_dom_A_sf"/>
</dbReference>
<feature type="transmembrane region" description="Helical" evidence="18">
    <location>
        <begin position="730"/>
        <end position="750"/>
    </location>
</feature>
<dbReference type="Gene3D" id="3.40.1110.10">
    <property type="entry name" value="Calcium-transporting ATPase, cytoplasmic domain N"/>
    <property type="match status" value="1"/>
</dbReference>
<keyword evidence="8" id="KW-0597">Phosphoprotein</keyword>
<keyword evidence="10" id="KW-0547">Nucleotide-binding</keyword>
<keyword evidence="7" id="KW-0997">Cell inner membrane</keyword>
<evidence type="ECO:0000256" key="17">
    <source>
        <dbReference type="ARBA" id="ARBA00047295"/>
    </source>
</evidence>
<feature type="transmembrane region" description="Helical" evidence="18">
    <location>
        <begin position="241"/>
        <end position="262"/>
    </location>
</feature>
<dbReference type="PATRIC" id="fig|1212489.4.peg.1900"/>
<gene>
    <name evidence="20" type="primary">mgtA</name>
    <name evidence="20" type="ORF">Ldro_1797</name>
</gene>
<dbReference type="AlphaFoldDB" id="A0A0W0SW34"/>
<dbReference type="InterPro" id="IPR059000">
    <property type="entry name" value="ATPase_P-type_domA"/>
</dbReference>
<feature type="domain" description="Cation-transporting P-type ATPase N-terminal" evidence="19">
    <location>
        <begin position="7"/>
        <end position="80"/>
    </location>
</feature>
<dbReference type="SUPFAM" id="SSF81653">
    <property type="entry name" value="Calcium ATPase, transduction domain A"/>
    <property type="match status" value="1"/>
</dbReference>
<evidence type="ECO:0000256" key="7">
    <source>
        <dbReference type="ARBA" id="ARBA00022519"/>
    </source>
</evidence>
<evidence type="ECO:0000256" key="3">
    <source>
        <dbReference type="ARBA" id="ARBA00008746"/>
    </source>
</evidence>
<dbReference type="Pfam" id="PF00689">
    <property type="entry name" value="Cation_ATPase_C"/>
    <property type="match status" value="1"/>
</dbReference>